<dbReference type="EMBL" id="BAAAFG010000013">
    <property type="protein sequence ID" value="GAA0871995.1"/>
    <property type="molecule type" value="Genomic_DNA"/>
</dbReference>
<accession>A0ABN1MFQ8</accession>
<dbReference type="CDD" id="cd07010">
    <property type="entry name" value="cupin_PMI_type_I_N_bac"/>
    <property type="match status" value="1"/>
</dbReference>
<dbReference type="PANTHER" id="PTHR42742:SF3">
    <property type="entry name" value="FRUCTOKINASE"/>
    <property type="match status" value="1"/>
</dbReference>
<feature type="domain" description="Phosphomannose isomerase type I catalytic" evidence="5">
    <location>
        <begin position="13"/>
        <end position="117"/>
    </location>
</feature>
<dbReference type="PIRSF" id="PIRSF036894">
    <property type="entry name" value="PMI_Firm_short"/>
    <property type="match status" value="1"/>
</dbReference>
<proteinExistence type="predicted"/>
<gene>
    <name evidence="7" type="ORF">GCM10009117_11420</name>
</gene>
<evidence type="ECO:0000256" key="3">
    <source>
        <dbReference type="ARBA" id="ARBA00029741"/>
    </source>
</evidence>
<dbReference type="Proteomes" id="UP001500507">
    <property type="component" value="Unassembled WGS sequence"/>
</dbReference>
<keyword evidence="7" id="KW-0413">Isomerase</keyword>
<comment type="caution">
    <text evidence="7">The sequence shown here is derived from an EMBL/GenBank/DDBJ whole genome shotgun (WGS) entry which is preliminary data.</text>
</comment>
<evidence type="ECO:0000256" key="2">
    <source>
        <dbReference type="ARBA" id="ARBA00022833"/>
    </source>
</evidence>
<dbReference type="GO" id="GO:0016853">
    <property type="term" value="F:isomerase activity"/>
    <property type="evidence" value="ECO:0007669"/>
    <property type="project" value="UniProtKB-KW"/>
</dbReference>
<feature type="domain" description="Mannose-6-phosphate isomerase cupin" evidence="6">
    <location>
        <begin position="246"/>
        <end position="316"/>
    </location>
</feature>
<dbReference type="InterPro" id="IPR051804">
    <property type="entry name" value="Carb_Metab_Reg_Kinase/Isom"/>
</dbReference>
<reference evidence="7 8" key="1">
    <citation type="journal article" date="2019" name="Int. J. Syst. Evol. Microbiol.">
        <title>The Global Catalogue of Microorganisms (GCM) 10K type strain sequencing project: providing services to taxonomists for standard genome sequencing and annotation.</title>
        <authorList>
            <consortium name="The Broad Institute Genomics Platform"/>
            <consortium name="The Broad Institute Genome Sequencing Center for Infectious Disease"/>
            <person name="Wu L."/>
            <person name="Ma J."/>
        </authorList>
    </citation>
    <scope>NUCLEOTIDE SEQUENCE [LARGE SCALE GENOMIC DNA]</scope>
    <source>
        <strain evidence="7 8">JCM 16082</strain>
    </source>
</reference>
<evidence type="ECO:0000313" key="7">
    <source>
        <dbReference type="EMBL" id="GAA0871995.1"/>
    </source>
</evidence>
<dbReference type="RefSeq" id="WP_343764816.1">
    <property type="nucleotide sequence ID" value="NZ_BAAAFG010000013.1"/>
</dbReference>
<keyword evidence="2" id="KW-0862">Zinc</keyword>
<keyword evidence="8" id="KW-1185">Reference proteome</keyword>
<dbReference type="InterPro" id="IPR014628">
    <property type="entry name" value="Man6P_isomerase_Firm_short"/>
</dbReference>
<keyword evidence="1" id="KW-0479">Metal-binding</keyword>
<dbReference type="InterPro" id="IPR049071">
    <property type="entry name" value="MPI_cupin_dom"/>
</dbReference>
<evidence type="ECO:0000313" key="8">
    <source>
        <dbReference type="Proteomes" id="UP001500507"/>
    </source>
</evidence>
<dbReference type="InterPro" id="IPR014710">
    <property type="entry name" value="RmlC-like_jellyroll"/>
</dbReference>
<sequence length="325" mass="36640">MSRPDLYPLSFNPILKDKIWGGSKLRIVLGKNSSDHCGESWELSGVDGNSSIIANGPLKGKSLKEVIDLYKGKLVGEKVYAKFKDQFPLLIKFIDAKKDLSVQLHPDDKLALKKHNAFGKTEMWYVMQADPGAKLIVGLSKKVTKEEYKQHVTKGTIQEVLQEHEVKSGDCFFISPGLIHAIGSGVLLAEIQQTSDITYRVYDYDRKDSQGKFRELHQEEALEAMDFNHPGNYKIQYHIKENTAVSLVENEYFKTSVYHIKGETDRDLSNTNSFVILIGIEGLTHINVDQTYRLELQKGQTLLIPATSRGISLKSEESKLLQVIV</sequence>
<dbReference type="Pfam" id="PF21621">
    <property type="entry name" value="MPI_cupin_dom"/>
    <property type="match status" value="1"/>
</dbReference>
<evidence type="ECO:0000259" key="5">
    <source>
        <dbReference type="Pfam" id="PF20511"/>
    </source>
</evidence>
<evidence type="ECO:0000256" key="4">
    <source>
        <dbReference type="ARBA" id="ARBA00030762"/>
    </source>
</evidence>
<dbReference type="SUPFAM" id="SSF51182">
    <property type="entry name" value="RmlC-like cupins"/>
    <property type="match status" value="1"/>
</dbReference>
<dbReference type="PANTHER" id="PTHR42742">
    <property type="entry name" value="TRANSCRIPTIONAL REPRESSOR MPRA"/>
    <property type="match status" value="1"/>
</dbReference>
<dbReference type="InterPro" id="IPR011051">
    <property type="entry name" value="RmlC_Cupin_sf"/>
</dbReference>
<evidence type="ECO:0000259" key="6">
    <source>
        <dbReference type="Pfam" id="PF21621"/>
    </source>
</evidence>
<dbReference type="Pfam" id="PF20511">
    <property type="entry name" value="PMI_typeI_cat"/>
    <property type="match status" value="1"/>
</dbReference>
<dbReference type="InterPro" id="IPR046457">
    <property type="entry name" value="PMI_typeI_cat"/>
</dbReference>
<dbReference type="Gene3D" id="2.60.120.10">
    <property type="entry name" value="Jelly Rolls"/>
    <property type="match status" value="2"/>
</dbReference>
<evidence type="ECO:0000256" key="1">
    <source>
        <dbReference type="ARBA" id="ARBA00022723"/>
    </source>
</evidence>
<organism evidence="7 8">
    <name type="scientific">Gangjinia marincola</name>
    <dbReference type="NCBI Taxonomy" id="578463"/>
    <lineage>
        <taxon>Bacteria</taxon>
        <taxon>Pseudomonadati</taxon>
        <taxon>Bacteroidota</taxon>
        <taxon>Flavobacteriia</taxon>
        <taxon>Flavobacteriales</taxon>
        <taxon>Flavobacteriaceae</taxon>
        <taxon>Gangjinia</taxon>
    </lineage>
</organism>
<name>A0ABN1MFQ8_9FLAO</name>
<protein>
    <recommendedName>
        <fullName evidence="3">Phosphohexomutase</fullName>
    </recommendedName>
    <alternativeName>
        <fullName evidence="4">Phosphomannose isomerase</fullName>
    </alternativeName>
</protein>